<keyword evidence="3" id="KW-1185">Reference proteome</keyword>
<reference evidence="2 3" key="1">
    <citation type="submission" date="2018-03" db="EMBL/GenBank/DDBJ databases">
        <title>Genomic Encyclopedia of Archaeal and Bacterial Type Strains, Phase II (KMG-II): from individual species to whole genera.</title>
        <authorList>
            <person name="Goeker M."/>
        </authorList>
    </citation>
    <scope>NUCLEOTIDE SEQUENCE [LARGE SCALE GENOMIC DNA]</scope>
    <source>
        <strain evidence="2 3">DSM 28229</strain>
    </source>
</reference>
<comment type="caution">
    <text evidence="2">The sequence shown here is derived from an EMBL/GenBank/DDBJ whole genome shotgun (WGS) entry which is preliminary data.</text>
</comment>
<dbReference type="RefSeq" id="WP_109616168.1">
    <property type="nucleotide sequence ID" value="NZ_QGDO01000001.1"/>
</dbReference>
<dbReference type="Proteomes" id="UP000245535">
    <property type="component" value="Unassembled WGS sequence"/>
</dbReference>
<organism evidence="2 3">
    <name type="scientific">Sediminitomix flava</name>
    <dbReference type="NCBI Taxonomy" id="379075"/>
    <lineage>
        <taxon>Bacteria</taxon>
        <taxon>Pseudomonadati</taxon>
        <taxon>Bacteroidota</taxon>
        <taxon>Cytophagia</taxon>
        <taxon>Cytophagales</taxon>
        <taxon>Flammeovirgaceae</taxon>
        <taxon>Sediminitomix</taxon>
    </lineage>
</organism>
<evidence type="ECO:0000313" key="3">
    <source>
        <dbReference type="Proteomes" id="UP000245535"/>
    </source>
</evidence>
<keyword evidence="1" id="KW-0732">Signal</keyword>
<proteinExistence type="predicted"/>
<feature type="signal peptide" evidence="1">
    <location>
        <begin position="1"/>
        <end position="24"/>
    </location>
</feature>
<dbReference type="EMBL" id="QGDO01000001">
    <property type="protein sequence ID" value="PWJ44694.1"/>
    <property type="molecule type" value="Genomic_DNA"/>
</dbReference>
<gene>
    <name evidence="2" type="ORF">BC781_1011065</name>
</gene>
<evidence type="ECO:0000256" key="1">
    <source>
        <dbReference type="SAM" id="SignalP"/>
    </source>
</evidence>
<sequence>MKHSLILCFAVIVAFFASSNEAKAQCNAEQYVTKSMRALQPGFQFSKSYRIDGRRGTRKKIEYTCVFAKDTNYQVTVQSKDGSAKGIVSTLYNNKRKKLISSFHNKKFHSTWTYKCTQTGIYYLSFTFVDSKSYCGAAVLGFKR</sequence>
<protein>
    <submittedName>
        <fullName evidence="2">Uncharacterized protein</fullName>
    </submittedName>
</protein>
<evidence type="ECO:0000313" key="2">
    <source>
        <dbReference type="EMBL" id="PWJ44694.1"/>
    </source>
</evidence>
<feature type="chain" id="PRO_5016433376" evidence="1">
    <location>
        <begin position="25"/>
        <end position="144"/>
    </location>
</feature>
<dbReference type="AlphaFoldDB" id="A0A315ZJ22"/>
<name>A0A315ZJ22_SEDFL</name>
<dbReference type="OrthoDB" id="980937at2"/>
<accession>A0A315ZJ22</accession>